<gene>
    <name evidence="11" type="ORF">GGR41_001120</name>
    <name evidence="10" type="ORF">PAEH1_10555</name>
</gene>
<evidence type="ECO:0000313" key="13">
    <source>
        <dbReference type="Proteomes" id="UP000783934"/>
    </source>
</evidence>
<keyword evidence="1 6" id="KW-0597">Phosphoprotein</keyword>
<dbReference type="InterPro" id="IPR001789">
    <property type="entry name" value="Sig_transdc_resp-reg_receiver"/>
</dbReference>
<dbReference type="RefSeq" id="WP_077734468.1">
    <property type="nucleotide sequence ID" value="NZ_BMCQ01000001.1"/>
</dbReference>
<dbReference type="PANTHER" id="PTHR48111">
    <property type="entry name" value="REGULATOR OF RPOS"/>
    <property type="match status" value="1"/>
</dbReference>
<feature type="domain" description="OmpR/PhoB-type" evidence="9">
    <location>
        <begin position="124"/>
        <end position="218"/>
    </location>
</feature>
<dbReference type="AlphaFoldDB" id="A0A1U9K1G6"/>
<dbReference type="GO" id="GO:0006355">
    <property type="term" value="P:regulation of DNA-templated transcription"/>
    <property type="evidence" value="ECO:0007669"/>
    <property type="project" value="InterPro"/>
</dbReference>
<proteinExistence type="predicted"/>
<keyword evidence="3" id="KW-0805">Transcription regulation</keyword>
<feature type="modified residue" description="4-aspartylphosphate" evidence="6">
    <location>
        <position position="51"/>
    </location>
</feature>
<sequence>MRVLVVEDDQQLQNQVAEALQTQGYVIDTAADGEHAHYMAAVENYDLVILDLGLPQLDGLTLLKRWRSEGLTFPVLILTARDSWHDKVSGMDAGADDYVTKPFHTQELLARTRALLRRAAGHASATLVCGDLVLDTRQSQFFYQHQALHLTSHEFRVLAYLMHHSDQVLSRNQLIEHIYAQDQERDSNTIDVFIGRLRKKIPAAYIQTVRGLGYKLTHPHE</sequence>
<evidence type="ECO:0000256" key="5">
    <source>
        <dbReference type="ARBA" id="ARBA00023163"/>
    </source>
</evidence>
<dbReference type="SUPFAM" id="SSF52172">
    <property type="entry name" value="CheY-like"/>
    <property type="match status" value="1"/>
</dbReference>
<protein>
    <submittedName>
        <fullName evidence="10">DNA-binding response regulator</fullName>
    </submittedName>
    <submittedName>
        <fullName evidence="11">Two-component system OmpR family response regulator</fullName>
    </submittedName>
</protein>
<evidence type="ECO:0000256" key="2">
    <source>
        <dbReference type="ARBA" id="ARBA00023012"/>
    </source>
</evidence>
<dbReference type="Gene3D" id="3.40.50.2300">
    <property type="match status" value="1"/>
</dbReference>
<evidence type="ECO:0000256" key="4">
    <source>
        <dbReference type="ARBA" id="ARBA00023125"/>
    </source>
</evidence>
<dbReference type="PROSITE" id="PS50110">
    <property type="entry name" value="RESPONSE_REGULATORY"/>
    <property type="match status" value="1"/>
</dbReference>
<dbReference type="EMBL" id="CP019697">
    <property type="protein sequence ID" value="AQS51881.1"/>
    <property type="molecule type" value="Genomic_DNA"/>
</dbReference>
<dbReference type="Pfam" id="PF00072">
    <property type="entry name" value="Response_reg"/>
    <property type="match status" value="1"/>
</dbReference>
<dbReference type="Proteomes" id="UP000783934">
    <property type="component" value="Unassembled WGS sequence"/>
</dbReference>
<reference evidence="11 13" key="2">
    <citation type="submission" date="2020-03" db="EMBL/GenBank/DDBJ databases">
        <title>Genomic Encyclopedia of Type Strains, Phase IV (KMG-IV): sequencing the most valuable type-strain genomes for metagenomic binning, comparative biology and taxonomic classification.</title>
        <authorList>
            <person name="Goeker M."/>
        </authorList>
    </citation>
    <scope>NUCLEOTIDE SEQUENCE [LARGE SCALE GENOMIC DNA]</scope>
    <source>
        <strain evidence="11 13">DSM 26613</strain>
    </source>
</reference>
<dbReference type="OrthoDB" id="9802426at2"/>
<accession>A0A1U9K1G6</accession>
<evidence type="ECO:0000259" key="9">
    <source>
        <dbReference type="PROSITE" id="PS51755"/>
    </source>
</evidence>
<dbReference type="InterPro" id="IPR036388">
    <property type="entry name" value="WH-like_DNA-bd_sf"/>
</dbReference>
<keyword evidence="2" id="KW-0902">Two-component regulatory system</keyword>
<dbReference type="CDD" id="cd00383">
    <property type="entry name" value="trans_reg_C"/>
    <property type="match status" value="1"/>
</dbReference>
<dbReference type="SMART" id="SM00448">
    <property type="entry name" value="REC"/>
    <property type="match status" value="1"/>
</dbReference>
<evidence type="ECO:0000256" key="3">
    <source>
        <dbReference type="ARBA" id="ARBA00023015"/>
    </source>
</evidence>
<dbReference type="Gene3D" id="6.10.250.690">
    <property type="match status" value="1"/>
</dbReference>
<dbReference type="GO" id="GO:0032993">
    <property type="term" value="C:protein-DNA complex"/>
    <property type="evidence" value="ECO:0007669"/>
    <property type="project" value="TreeGrafter"/>
</dbReference>
<dbReference type="STRING" id="643674.PAEH1_10555"/>
<dbReference type="InterPro" id="IPR011006">
    <property type="entry name" value="CheY-like_superfamily"/>
</dbReference>
<dbReference type="CDD" id="cd19934">
    <property type="entry name" value="REC_OmpR_EcPhoP-like"/>
    <property type="match status" value="1"/>
</dbReference>
<dbReference type="PROSITE" id="PS51755">
    <property type="entry name" value="OMPR_PHOB"/>
    <property type="match status" value="1"/>
</dbReference>
<dbReference type="SUPFAM" id="SSF46894">
    <property type="entry name" value="C-terminal effector domain of the bipartite response regulators"/>
    <property type="match status" value="1"/>
</dbReference>
<dbReference type="PANTHER" id="PTHR48111:SF37">
    <property type="entry name" value="RESPONSE REGULATOR PROTEIN CARR"/>
    <property type="match status" value="1"/>
</dbReference>
<feature type="domain" description="Response regulatory" evidence="8">
    <location>
        <begin position="2"/>
        <end position="116"/>
    </location>
</feature>
<name>A0A1U9K1G6_9BURK</name>
<evidence type="ECO:0000259" key="8">
    <source>
        <dbReference type="PROSITE" id="PS50110"/>
    </source>
</evidence>
<keyword evidence="4 7" id="KW-0238">DNA-binding</keyword>
<dbReference type="InterPro" id="IPR016032">
    <property type="entry name" value="Sig_transdc_resp-reg_C-effctor"/>
</dbReference>
<dbReference type="InterPro" id="IPR001867">
    <property type="entry name" value="OmpR/PhoB-type_DNA-bd"/>
</dbReference>
<keyword evidence="5" id="KW-0804">Transcription</keyword>
<evidence type="ECO:0000256" key="6">
    <source>
        <dbReference type="PROSITE-ProRule" id="PRU00169"/>
    </source>
</evidence>
<dbReference type="EMBL" id="JAATIZ010000002">
    <property type="protein sequence ID" value="NJB64891.1"/>
    <property type="molecule type" value="Genomic_DNA"/>
</dbReference>
<dbReference type="Gene3D" id="1.10.10.10">
    <property type="entry name" value="Winged helix-like DNA-binding domain superfamily/Winged helix DNA-binding domain"/>
    <property type="match status" value="1"/>
</dbReference>
<dbReference type="Pfam" id="PF00486">
    <property type="entry name" value="Trans_reg_C"/>
    <property type="match status" value="1"/>
</dbReference>
<dbReference type="InterPro" id="IPR039420">
    <property type="entry name" value="WalR-like"/>
</dbReference>
<evidence type="ECO:0000313" key="11">
    <source>
        <dbReference type="EMBL" id="NJB64891.1"/>
    </source>
</evidence>
<keyword evidence="13" id="KW-1185">Reference proteome</keyword>
<feature type="DNA-binding region" description="OmpR/PhoB-type" evidence="7">
    <location>
        <begin position="124"/>
        <end position="218"/>
    </location>
</feature>
<evidence type="ECO:0000313" key="12">
    <source>
        <dbReference type="Proteomes" id="UP000189369"/>
    </source>
</evidence>
<dbReference type="GO" id="GO:0000156">
    <property type="term" value="F:phosphorelay response regulator activity"/>
    <property type="evidence" value="ECO:0007669"/>
    <property type="project" value="TreeGrafter"/>
</dbReference>
<evidence type="ECO:0000256" key="7">
    <source>
        <dbReference type="PROSITE-ProRule" id="PRU01091"/>
    </source>
</evidence>
<dbReference type="FunFam" id="3.40.50.2300:FF:000002">
    <property type="entry name" value="DNA-binding response regulator PhoP"/>
    <property type="match status" value="1"/>
</dbReference>
<dbReference type="GO" id="GO:0005829">
    <property type="term" value="C:cytosol"/>
    <property type="evidence" value="ECO:0007669"/>
    <property type="project" value="TreeGrafter"/>
</dbReference>
<reference evidence="10 12" key="1">
    <citation type="submission" date="2017-01" db="EMBL/GenBank/DDBJ databases">
        <title>Complete Genome Sequence of Paenalcaligenes hominis, Isolated from a paraplegic Patient with neurogenic bladder.</title>
        <authorList>
            <person name="Mukhopadhyay R."/>
            <person name="Joaquin J."/>
            <person name="Hogue R."/>
            <person name="Kilaru A."/>
            <person name="Jospin G."/>
            <person name="Mars K."/>
            <person name="Eisen J.A."/>
            <person name="Chaturvedi V."/>
        </authorList>
    </citation>
    <scope>NUCLEOTIDE SEQUENCE [LARGE SCALE GENOMIC DNA]</scope>
    <source>
        <strain evidence="10 12">15S00501</strain>
    </source>
</reference>
<evidence type="ECO:0000256" key="1">
    <source>
        <dbReference type="ARBA" id="ARBA00022553"/>
    </source>
</evidence>
<evidence type="ECO:0000313" key="10">
    <source>
        <dbReference type="EMBL" id="AQS51881.1"/>
    </source>
</evidence>
<dbReference type="SMART" id="SM00862">
    <property type="entry name" value="Trans_reg_C"/>
    <property type="match status" value="1"/>
</dbReference>
<dbReference type="GO" id="GO:0000976">
    <property type="term" value="F:transcription cis-regulatory region binding"/>
    <property type="evidence" value="ECO:0007669"/>
    <property type="project" value="TreeGrafter"/>
</dbReference>
<organism evidence="10 12">
    <name type="scientific">Paenalcaligenes hominis</name>
    <dbReference type="NCBI Taxonomy" id="643674"/>
    <lineage>
        <taxon>Bacteria</taxon>
        <taxon>Pseudomonadati</taxon>
        <taxon>Pseudomonadota</taxon>
        <taxon>Betaproteobacteria</taxon>
        <taxon>Burkholderiales</taxon>
        <taxon>Alcaligenaceae</taxon>
        <taxon>Paenalcaligenes</taxon>
    </lineage>
</organism>
<dbReference type="FunFam" id="1.10.10.10:FF:000005">
    <property type="entry name" value="Two-component system response regulator"/>
    <property type="match status" value="1"/>
</dbReference>
<dbReference type="Proteomes" id="UP000189369">
    <property type="component" value="Chromosome"/>
</dbReference>
<dbReference type="KEGG" id="phn:PAEH1_10555"/>